<proteinExistence type="predicted"/>
<dbReference type="EMBL" id="CAGKOT010000081">
    <property type="protein sequence ID" value="CAB5393171.1"/>
    <property type="molecule type" value="Genomic_DNA"/>
</dbReference>
<dbReference type="OrthoDB" id="2310508at2759"/>
<reference evidence="2" key="1">
    <citation type="submission" date="2020-05" db="EMBL/GenBank/DDBJ databases">
        <authorList>
            <person name="Rincon C."/>
            <person name="Sanders R I."/>
            <person name="Robbins C."/>
            <person name="Chaturvedi A."/>
        </authorList>
    </citation>
    <scope>NUCLEOTIDE SEQUENCE</scope>
    <source>
        <strain evidence="2">CHB12</strain>
    </source>
</reference>
<organism evidence="2 3">
    <name type="scientific">Rhizophagus irregularis</name>
    <dbReference type="NCBI Taxonomy" id="588596"/>
    <lineage>
        <taxon>Eukaryota</taxon>
        <taxon>Fungi</taxon>
        <taxon>Fungi incertae sedis</taxon>
        <taxon>Mucoromycota</taxon>
        <taxon>Glomeromycotina</taxon>
        <taxon>Glomeromycetes</taxon>
        <taxon>Glomerales</taxon>
        <taxon>Glomeraceae</taxon>
        <taxon>Rhizophagus</taxon>
    </lineage>
</organism>
<dbReference type="VEuPathDB" id="FungiDB:RhiirFUN_018166"/>
<evidence type="ECO:0008006" key="4">
    <source>
        <dbReference type="Google" id="ProtNLM"/>
    </source>
</evidence>
<sequence>MDDDFDYEQVLQYENEIYQVNEDTSESETELTNALARIYYAVDNSEPNVSNNQDIVPKHEVTKSDKVGDTIIPNKIAGTNDVSENNRSRSSQKGSKHLESDEILHKRKRITYDEDDYPSYSNGQQRGGQRCSLCKGYNHDERTCEEIRSPDNDESTWRLYNKQEAKEPTRNIRSYCYNCAGNHFGQNCPSLTGSSSSFRNGMWYIMKKICQVRLKTFKLISSRLAYFC</sequence>
<comment type="caution">
    <text evidence="2">The sequence shown here is derived from an EMBL/GenBank/DDBJ whole genome shotgun (WGS) entry which is preliminary data.</text>
</comment>
<evidence type="ECO:0000313" key="2">
    <source>
        <dbReference type="EMBL" id="CAB5393171.1"/>
    </source>
</evidence>
<protein>
    <recommendedName>
        <fullName evidence="4">CCHC-type domain-containing protein</fullName>
    </recommendedName>
</protein>
<feature type="compositionally biased region" description="Polar residues" evidence="1">
    <location>
        <begin position="80"/>
        <end position="93"/>
    </location>
</feature>
<evidence type="ECO:0000256" key="1">
    <source>
        <dbReference type="SAM" id="MobiDB-lite"/>
    </source>
</evidence>
<dbReference type="Gene3D" id="4.10.60.10">
    <property type="entry name" value="Zinc finger, CCHC-type"/>
    <property type="match status" value="1"/>
</dbReference>
<evidence type="ECO:0000313" key="3">
    <source>
        <dbReference type="Proteomes" id="UP000684084"/>
    </source>
</evidence>
<accession>A0A915ZY02</accession>
<dbReference type="AlphaFoldDB" id="A0A915ZY02"/>
<gene>
    <name evidence="2" type="ORF">CHRIB12_LOCUS22735</name>
</gene>
<dbReference type="Proteomes" id="UP000684084">
    <property type="component" value="Unassembled WGS sequence"/>
</dbReference>
<name>A0A915ZY02_9GLOM</name>
<feature type="region of interest" description="Disordered" evidence="1">
    <location>
        <begin position="69"/>
        <end position="124"/>
    </location>
</feature>